<proteinExistence type="predicted"/>
<feature type="transmembrane region" description="Helical" evidence="1">
    <location>
        <begin position="32"/>
        <end position="51"/>
    </location>
</feature>
<keyword evidence="1" id="KW-0812">Transmembrane</keyword>
<evidence type="ECO:0000256" key="1">
    <source>
        <dbReference type="SAM" id="Phobius"/>
    </source>
</evidence>
<reference evidence="2" key="1">
    <citation type="submission" date="2021-12" db="EMBL/GenBank/DDBJ databases">
        <title>Discovery of the Pendulisporaceae a myxobacterial family with distinct sporulation behavior and unique specialized metabolism.</title>
        <authorList>
            <person name="Garcia R."/>
            <person name="Popoff A."/>
            <person name="Bader C.D."/>
            <person name="Loehr J."/>
            <person name="Walesch S."/>
            <person name="Walt C."/>
            <person name="Boldt J."/>
            <person name="Bunk B."/>
            <person name="Haeckl F.J.F.P.J."/>
            <person name="Gunesch A.P."/>
            <person name="Birkelbach J."/>
            <person name="Nuebel U."/>
            <person name="Pietschmann T."/>
            <person name="Bach T."/>
            <person name="Mueller R."/>
        </authorList>
    </citation>
    <scope>NUCLEOTIDE SEQUENCE</scope>
    <source>
        <strain evidence="2">MSr11367</strain>
    </source>
</reference>
<organism evidence="2 3">
    <name type="scientific">Pendulispora rubella</name>
    <dbReference type="NCBI Taxonomy" id="2741070"/>
    <lineage>
        <taxon>Bacteria</taxon>
        <taxon>Pseudomonadati</taxon>
        <taxon>Myxococcota</taxon>
        <taxon>Myxococcia</taxon>
        <taxon>Myxococcales</taxon>
        <taxon>Sorangiineae</taxon>
        <taxon>Pendulisporaceae</taxon>
        <taxon>Pendulispora</taxon>
    </lineage>
</organism>
<gene>
    <name evidence="2" type="ORF">LVJ94_07015</name>
</gene>
<keyword evidence="1" id="KW-0472">Membrane</keyword>
<evidence type="ECO:0008006" key="4">
    <source>
        <dbReference type="Google" id="ProtNLM"/>
    </source>
</evidence>
<accession>A0ABZ2L7R2</accession>
<dbReference type="EMBL" id="CP089983">
    <property type="protein sequence ID" value="WXB06981.1"/>
    <property type="molecule type" value="Genomic_DNA"/>
</dbReference>
<dbReference type="Proteomes" id="UP001374803">
    <property type="component" value="Chromosome"/>
</dbReference>
<evidence type="ECO:0000313" key="2">
    <source>
        <dbReference type="EMBL" id="WXB06981.1"/>
    </source>
</evidence>
<name>A0ABZ2L7R2_9BACT</name>
<keyword evidence="1" id="KW-1133">Transmembrane helix</keyword>
<sequence>MTPYRTNHEYDIEVVADPELLAQQRRQRRRRWHTSVGAVASLAALVGGLVLHERYARRVERQKAWDRLATCLVGAVETLTPEQASLRVRNAQLTVLGAPSEREGGRESPVWPARCGPLARRLAVAARREGSAPTLAHSSDRIAQALSGPNIAAANLESHVRALVAAAATIPLAVNRAPDTAEAPAPASPLDLTTLPTAARIPGESVPASGIRPSRFSSETPRVIVGGIVPGRAACALGQDGTMLMCSPLDAPKHPKITSIRRVLGTGGQMKLVNGEIEMPPIEGEAYTDESGECIVPFVPTPYPSALEDGSVAYIGEESTPNAPLSERFVRISPDGTYSESEFDISSRGIGEERARGSFDDIARVEDATQDAPSLSRCRANGTDVLAIRNGKDLYLSFLDGHRWSQPIESKGNIDRLQCAGREAILTGVYVPAAIDSPFFNGTLEERHCTLTACTTHELTLATMLYHSIDVLPVQEDSVATAYFDGKLVVVWAAGVRGGLRMRMAPFDRIDSVPDTVLYDDHIRAGSFHDVSSLRGFRLVAFASGLALFLETVEGTFALRIGPTGNLTPLVTRIVTP</sequence>
<protein>
    <recommendedName>
        <fullName evidence="4">Secreted protein</fullName>
    </recommendedName>
</protein>
<dbReference type="RefSeq" id="WP_394836642.1">
    <property type="nucleotide sequence ID" value="NZ_CP089929.1"/>
</dbReference>
<keyword evidence="3" id="KW-1185">Reference proteome</keyword>
<evidence type="ECO:0000313" key="3">
    <source>
        <dbReference type="Proteomes" id="UP001374803"/>
    </source>
</evidence>